<proteinExistence type="predicted"/>
<dbReference type="InterPro" id="IPR000432">
    <property type="entry name" value="DNA_mismatch_repair_MutS_C"/>
</dbReference>
<feature type="transmembrane region" description="Helical" evidence="4">
    <location>
        <begin position="55"/>
        <end position="73"/>
    </location>
</feature>
<dbReference type="Pfam" id="PF00488">
    <property type="entry name" value="MutS_V"/>
    <property type="match status" value="1"/>
</dbReference>
<dbReference type="Gene3D" id="3.40.50.300">
    <property type="entry name" value="P-loop containing nucleotide triphosphate hydrolases"/>
    <property type="match status" value="1"/>
</dbReference>
<keyword evidence="3" id="KW-0238">DNA-binding</keyword>
<feature type="transmembrane region" description="Helical" evidence="4">
    <location>
        <begin position="32"/>
        <end position="49"/>
    </location>
</feature>
<dbReference type="SMART" id="SM00534">
    <property type="entry name" value="MUTSac"/>
    <property type="match status" value="1"/>
</dbReference>
<dbReference type="PANTHER" id="PTHR11361:SF99">
    <property type="entry name" value="DNA MISMATCH REPAIR PROTEIN"/>
    <property type="match status" value="1"/>
</dbReference>
<gene>
    <name evidence="6" type="ORF">EWM62_09145</name>
</gene>
<dbReference type="GO" id="GO:0005829">
    <property type="term" value="C:cytosol"/>
    <property type="evidence" value="ECO:0007669"/>
    <property type="project" value="TreeGrafter"/>
</dbReference>
<dbReference type="GO" id="GO:0006298">
    <property type="term" value="P:mismatch repair"/>
    <property type="evidence" value="ECO:0007669"/>
    <property type="project" value="InterPro"/>
</dbReference>
<accession>A0A4Q5LM94</accession>
<evidence type="ECO:0000256" key="3">
    <source>
        <dbReference type="ARBA" id="ARBA00023125"/>
    </source>
</evidence>
<dbReference type="InterPro" id="IPR027417">
    <property type="entry name" value="P-loop_NTPase"/>
</dbReference>
<organism evidence="6 7">
    <name type="scientific">Mucilaginibacter terrigena</name>
    <dbReference type="NCBI Taxonomy" id="2492395"/>
    <lineage>
        <taxon>Bacteria</taxon>
        <taxon>Pseudomonadati</taxon>
        <taxon>Bacteroidota</taxon>
        <taxon>Sphingobacteriia</taxon>
        <taxon>Sphingobacteriales</taxon>
        <taxon>Sphingobacteriaceae</taxon>
        <taxon>Mucilaginibacter</taxon>
    </lineage>
</organism>
<reference evidence="6 7" key="1">
    <citation type="submission" date="2019-02" db="EMBL/GenBank/DDBJ databases">
        <title>Bacterial novel species Mucilaginibacter sp. 17JY9-4 isolated from soil.</title>
        <authorList>
            <person name="Jung H.-Y."/>
        </authorList>
    </citation>
    <scope>NUCLEOTIDE SEQUENCE [LARGE SCALE GENOMIC DNA]</scope>
    <source>
        <strain evidence="6 7">17JY9-4</strain>
    </source>
</reference>
<evidence type="ECO:0000313" key="6">
    <source>
        <dbReference type="EMBL" id="RYU90798.1"/>
    </source>
</evidence>
<evidence type="ECO:0000256" key="1">
    <source>
        <dbReference type="ARBA" id="ARBA00022741"/>
    </source>
</evidence>
<keyword evidence="2" id="KW-0067">ATP-binding</keyword>
<dbReference type="OrthoDB" id="1097361at2"/>
<sequence length="602" mass="68177">MEQDIINNYMQAAALAKQEADKYKGLANYYSLLRLGVFALMIYVIYLTIAQDNFTIMAVGFVVLLAGFAWLVARQGEYERQRDYYLDLEKINLNEINSLQSNTNLYNNGQRYSNEKHFYSSDLDIFGNASLFQLINRAATSAGNDKLAAWLNAPADKPTVLSRQEAFKEVAANNDWKVNTQTKLLFATKEDTDQMKRLFIYLGIPLELSGEKWLSPYIKIAPYLLLATILAGIFLHPVFVFIAVAIAFFNTLILLAKGSFILKGGAIADKIGSVLANYAIVFKAIENQQWQSKRCTELNEKLRVNQTSKNIEELSKLINKLSYSLIMIVGFILNVFFLWALKQILLIEKWKRNNQHNFEEAFDVIAEFEALMSIAVPSINYPDWTTPIIADTKGYTVIAKNIAHPLIRGKRVDNDYNLQDAYNIDIITGSNMAGKSTFLRTIGINTVLALAGSKVCASAMEVSVITIVSYMRIKDSLNESTSTFKAELDRLQMLLAAVENEYRVFFLIDEMLRGTNSMDKYLGSKAVIEQLISKKGVGMVATHDLQIARLEDKYPNYVRNYYFDIQVIDGEMLFDYKIKHGECKTFNASLLLKRIGINVGEE</sequence>
<dbReference type="InterPro" id="IPR036187">
    <property type="entry name" value="DNA_mismatch_repair_MutS_sf"/>
</dbReference>
<dbReference type="PANTHER" id="PTHR11361">
    <property type="entry name" value="DNA MISMATCH REPAIR PROTEIN MUTS FAMILY MEMBER"/>
    <property type="match status" value="1"/>
</dbReference>
<comment type="caution">
    <text evidence="6">The sequence shown here is derived from an EMBL/GenBank/DDBJ whole genome shotgun (WGS) entry which is preliminary data.</text>
</comment>
<dbReference type="AlphaFoldDB" id="A0A4Q5LM94"/>
<feature type="domain" description="DNA mismatch repair proteins mutS family" evidence="5">
    <location>
        <begin position="422"/>
        <end position="597"/>
    </location>
</feature>
<evidence type="ECO:0000259" key="5">
    <source>
        <dbReference type="SMART" id="SM00534"/>
    </source>
</evidence>
<dbReference type="InterPro" id="IPR045076">
    <property type="entry name" value="MutS"/>
</dbReference>
<keyword evidence="1" id="KW-0547">Nucleotide-binding</keyword>
<dbReference type="GO" id="GO:0030983">
    <property type="term" value="F:mismatched DNA binding"/>
    <property type="evidence" value="ECO:0007669"/>
    <property type="project" value="InterPro"/>
</dbReference>
<feature type="transmembrane region" description="Helical" evidence="4">
    <location>
        <begin position="321"/>
        <end position="341"/>
    </location>
</feature>
<dbReference type="Gene3D" id="1.10.1420.10">
    <property type="match status" value="1"/>
</dbReference>
<dbReference type="Proteomes" id="UP000293331">
    <property type="component" value="Unassembled WGS sequence"/>
</dbReference>
<keyword evidence="4" id="KW-1133">Transmembrane helix</keyword>
<dbReference type="SUPFAM" id="SSF48334">
    <property type="entry name" value="DNA repair protein MutS, domain III"/>
    <property type="match status" value="1"/>
</dbReference>
<keyword evidence="7" id="KW-1185">Reference proteome</keyword>
<dbReference type="EMBL" id="SEWG01000003">
    <property type="protein sequence ID" value="RYU90798.1"/>
    <property type="molecule type" value="Genomic_DNA"/>
</dbReference>
<keyword evidence="4" id="KW-0812">Transmembrane</keyword>
<name>A0A4Q5LM94_9SPHI</name>
<dbReference type="SUPFAM" id="SSF52540">
    <property type="entry name" value="P-loop containing nucleoside triphosphate hydrolases"/>
    <property type="match status" value="1"/>
</dbReference>
<evidence type="ECO:0000256" key="2">
    <source>
        <dbReference type="ARBA" id="ARBA00022840"/>
    </source>
</evidence>
<keyword evidence="4" id="KW-0472">Membrane</keyword>
<dbReference type="RefSeq" id="WP_129876348.1">
    <property type="nucleotide sequence ID" value="NZ_SEWG01000003.1"/>
</dbReference>
<dbReference type="GO" id="GO:0005524">
    <property type="term" value="F:ATP binding"/>
    <property type="evidence" value="ECO:0007669"/>
    <property type="project" value="UniProtKB-KW"/>
</dbReference>
<feature type="transmembrane region" description="Helical" evidence="4">
    <location>
        <begin position="223"/>
        <end position="249"/>
    </location>
</feature>
<evidence type="ECO:0000256" key="4">
    <source>
        <dbReference type="SAM" id="Phobius"/>
    </source>
</evidence>
<evidence type="ECO:0000313" key="7">
    <source>
        <dbReference type="Proteomes" id="UP000293331"/>
    </source>
</evidence>
<protein>
    <submittedName>
        <fullName evidence="6">DNA mismatch repair protein MutS</fullName>
    </submittedName>
</protein>
<dbReference type="GO" id="GO:0140664">
    <property type="term" value="F:ATP-dependent DNA damage sensor activity"/>
    <property type="evidence" value="ECO:0007669"/>
    <property type="project" value="InterPro"/>
</dbReference>